<dbReference type="AlphaFoldDB" id="A0AA38XIW6"/>
<proteinExistence type="predicted"/>
<accession>A0AA38XIW6</accession>
<name>A0AA38XIW6_9EURO</name>
<gene>
    <name evidence="1" type="ORF">H2204_014582</name>
</gene>
<protein>
    <submittedName>
        <fullName evidence="1">Uncharacterized protein</fullName>
    </submittedName>
</protein>
<evidence type="ECO:0000313" key="1">
    <source>
        <dbReference type="EMBL" id="KAJ9613856.1"/>
    </source>
</evidence>
<organism evidence="1">
    <name type="scientific">Knufia peltigerae</name>
    <dbReference type="NCBI Taxonomy" id="1002370"/>
    <lineage>
        <taxon>Eukaryota</taxon>
        <taxon>Fungi</taxon>
        <taxon>Dikarya</taxon>
        <taxon>Ascomycota</taxon>
        <taxon>Pezizomycotina</taxon>
        <taxon>Eurotiomycetes</taxon>
        <taxon>Chaetothyriomycetidae</taxon>
        <taxon>Chaetothyriales</taxon>
        <taxon>Trichomeriaceae</taxon>
        <taxon>Knufia</taxon>
    </lineage>
</organism>
<reference evidence="1" key="1">
    <citation type="submission" date="2022-10" db="EMBL/GenBank/DDBJ databases">
        <title>Culturing micro-colonial fungi from biological soil crusts in the Mojave desert and describing Neophaeococcomyces mojavensis, and introducing the new genera and species Taxawa tesnikishii.</title>
        <authorList>
            <person name="Kurbessoian T."/>
            <person name="Stajich J.E."/>
        </authorList>
    </citation>
    <scope>NUCLEOTIDE SEQUENCE</scope>
    <source>
        <strain evidence="1">TK_35</strain>
    </source>
</reference>
<comment type="caution">
    <text evidence="1">The sequence shown here is derived from an EMBL/GenBank/DDBJ whole genome shotgun (WGS) entry which is preliminary data.</text>
</comment>
<dbReference type="PROSITE" id="PS00018">
    <property type="entry name" value="EF_HAND_1"/>
    <property type="match status" value="1"/>
</dbReference>
<sequence>MPDNGAIPNLPVAPAARTNAMKYAKNNAKSNTKKYYKHWAESGLGKGNVLMEARGEKIVRQVEIYGTKMVWADEHAHSDDRFLLADQPVSFMDFDEDDEISAREFEIAWKKAREATGYPV</sequence>
<dbReference type="EMBL" id="JAPDRN010000190">
    <property type="protein sequence ID" value="KAJ9613856.1"/>
    <property type="molecule type" value="Genomic_DNA"/>
</dbReference>
<dbReference type="InterPro" id="IPR018247">
    <property type="entry name" value="EF_Hand_1_Ca_BS"/>
</dbReference>